<gene>
    <name evidence="2" type="ORF">LPJ64_004009</name>
</gene>
<feature type="compositionally biased region" description="Pro residues" evidence="1">
    <location>
        <begin position="182"/>
        <end position="191"/>
    </location>
</feature>
<feature type="region of interest" description="Disordered" evidence="1">
    <location>
        <begin position="164"/>
        <end position="195"/>
    </location>
</feature>
<feature type="compositionally biased region" description="Low complexity" evidence="1">
    <location>
        <begin position="59"/>
        <end position="72"/>
    </location>
</feature>
<feature type="region of interest" description="Disordered" evidence="1">
    <location>
        <begin position="1"/>
        <end position="21"/>
    </location>
</feature>
<dbReference type="AlphaFoldDB" id="A0A9W7XKL9"/>
<evidence type="ECO:0000256" key="1">
    <source>
        <dbReference type="SAM" id="MobiDB-lite"/>
    </source>
</evidence>
<evidence type="ECO:0000313" key="3">
    <source>
        <dbReference type="Proteomes" id="UP001145021"/>
    </source>
</evidence>
<dbReference type="EMBL" id="JANBOH010000176">
    <property type="protein sequence ID" value="KAJ1644310.1"/>
    <property type="molecule type" value="Genomic_DNA"/>
</dbReference>
<dbReference type="Proteomes" id="UP001145021">
    <property type="component" value="Unassembled WGS sequence"/>
</dbReference>
<protein>
    <submittedName>
        <fullName evidence="2">Uncharacterized protein</fullName>
    </submittedName>
</protein>
<feature type="compositionally biased region" description="Polar residues" evidence="1">
    <location>
        <begin position="1"/>
        <end position="20"/>
    </location>
</feature>
<accession>A0A9W7XKL9</accession>
<sequence>MHSPQTPSGTSMPSISGRTRNSIRRIFRVKSTNEALLKQSAALDAHAHPQIAESSRVFSSQTEQRPTSSRSTRSVRNIFSTAKRITLRPSMLFRQKVATAVPKDGNEACLVASHSQSASQSVSRHAGAFSLDNQDMQVEEPPQQQHAQLDDNVLMAAVSTPDTASGTVASASCSSGSRTRGPPLPTKPLPAVPHSKSTLLDDMAQYYNYSRLPEQQEQTKSPTSFSSKSLGLHSLDFEYNQTAIDRLLPSSPEMPLLQGKDAAAVVANTLPLSLGTGADVSVAIDMNMSWADEVPDSEGSADYTIDLVDISTLENLDNAGETLRPSDNILTTDSAAASSISSPTFKSCPYSSLVACRKPQIEAADIIKCLGSATKICDSALLSTSQAAAAAALLETETTVLVQQDNPEFVISDIDQLLRELEFTDSFIQGADVESTNGDAALPLLGSDSDAFSLREIDELIEQLGNADFAEQITVSSPLPSEKQTARSLIDSEAEETILENAALKVDIALAIGMLGCVDKIAEKAVTSVSCCVKQQLAFDPAALVFELGAVVQPAFKQIEKKQLSPAVSKTSPIAVDVSSTIAELGNVECLVQVVENLPFVPLSLPPNFSVALARALGNVDSIVSAAVPIETTSLTVPNSPSLDIPDIISELGGVYSPDYIVHNVERVRKCSTQTLVGDIDQEIFAKPATVYLLHDFKYKQFPDIAATKQPSAALNVFREASMDVDDIIQETTRSRATSIASVANSDSFGNINRLISALRVPPFIVSRPLLGPLRNVLFSDLC</sequence>
<comment type="caution">
    <text evidence="2">The sequence shown here is derived from an EMBL/GenBank/DDBJ whole genome shotgun (WGS) entry which is preliminary data.</text>
</comment>
<proteinExistence type="predicted"/>
<reference evidence="2" key="1">
    <citation type="submission" date="2022-07" db="EMBL/GenBank/DDBJ databases">
        <title>Phylogenomic reconstructions and comparative analyses of Kickxellomycotina fungi.</title>
        <authorList>
            <person name="Reynolds N.K."/>
            <person name="Stajich J.E."/>
            <person name="Barry K."/>
            <person name="Grigoriev I.V."/>
            <person name="Crous P."/>
            <person name="Smith M.E."/>
        </authorList>
    </citation>
    <scope>NUCLEOTIDE SEQUENCE</scope>
    <source>
        <strain evidence="2">NBRC 105413</strain>
    </source>
</reference>
<evidence type="ECO:0000313" key="2">
    <source>
        <dbReference type="EMBL" id="KAJ1644310.1"/>
    </source>
</evidence>
<feature type="compositionally biased region" description="Polar residues" evidence="1">
    <location>
        <begin position="164"/>
        <end position="178"/>
    </location>
</feature>
<name>A0A9W7XKL9_9FUNG</name>
<keyword evidence="3" id="KW-1185">Reference proteome</keyword>
<organism evidence="2 3">
    <name type="scientific">Coemansia asiatica</name>
    <dbReference type="NCBI Taxonomy" id="1052880"/>
    <lineage>
        <taxon>Eukaryota</taxon>
        <taxon>Fungi</taxon>
        <taxon>Fungi incertae sedis</taxon>
        <taxon>Zoopagomycota</taxon>
        <taxon>Kickxellomycotina</taxon>
        <taxon>Kickxellomycetes</taxon>
        <taxon>Kickxellales</taxon>
        <taxon>Kickxellaceae</taxon>
        <taxon>Coemansia</taxon>
    </lineage>
</organism>
<feature type="region of interest" description="Disordered" evidence="1">
    <location>
        <begin position="47"/>
        <end position="72"/>
    </location>
</feature>